<name>A0A1T1H9N4_OCELI</name>
<dbReference type="Gene3D" id="3.40.710.10">
    <property type="entry name" value="DD-peptidase/beta-lactamase superfamily"/>
    <property type="match status" value="1"/>
</dbReference>
<evidence type="ECO:0000256" key="8">
    <source>
        <dbReference type="ARBA" id="ARBA00022801"/>
    </source>
</evidence>
<dbReference type="Pfam" id="PF03717">
    <property type="entry name" value="PBP_dimer"/>
    <property type="match status" value="1"/>
</dbReference>
<comment type="subcellular location">
    <subcellularLocation>
        <location evidence="14">Cell inner membrane</location>
        <topology evidence="14">Single-pass membrane protein</topology>
    </subcellularLocation>
    <subcellularLocation>
        <location evidence="2">Cell membrane</location>
    </subcellularLocation>
    <subcellularLocation>
        <location evidence="1">Membrane</location>
        <topology evidence="1">Single-pass membrane protein</topology>
    </subcellularLocation>
</comment>
<keyword evidence="9 14" id="KW-0133">Cell shape</keyword>
<dbReference type="SUPFAM" id="SSF56519">
    <property type="entry name" value="Penicillin binding protein dimerisation domain"/>
    <property type="match status" value="1"/>
</dbReference>
<dbReference type="PANTHER" id="PTHR30627:SF2">
    <property type="entry name" value="PEPTIDOGLYCAN D,D-TRANSPEPTIDASE MRDA"/>
    <property type="match status" value="1"/>
</dbReference>
<evidence type="ECO:0000256" key="1">
    <source>
        <dbReference type="ARBA" id="ARBA00004167"/>
    </source>
</evidence>
<evidence type="ECO:0000256" key="12">
    <source>
        <dbReference type="ARBA" id="ARBA00023136"/>
    </source>
</evidence>
<dbReference type="GO" id="GO:0071555">
    <property type="term" value="P:cell wall organization"/>
    <property type="evidence" value="ECO:0007669"/>
    <property type="project" value="UniProtKB-KW"/>
</dbReference>
<keyword evidence="13 14" id="KW-0961">Cell wall biogenesis/degradation</keyword>
<dbReference type="GO" id="GO:0008360">
    <property type="term" value="P:regulation of cell shape"/>
    <property type="evidence" value="ECO:0007669"/>
    <property type="project" value="UniProtKB-KW"/>
</dbReference>
<keyword evidence="6 14" id="KW-0645">Protease</keyword>
<evidence type="ECO:0000256" key="7">
    <source>
        <dbReference type="ARBA" id="ARBA00022692"/>
    </source>
</evidence>
<organism evidence="17 18">
    <name type="scientific">Oceanospirillum linum</name>
    <dbReference type="NCBI Taxonomy" id="966"/>
    <lineage>
        <taxon>Bacteria</taxon>
        <taxon>Pseudomonadati</taxon>
        <taxon>Pseudomonadota</taxon>
        <taxon>Gammaproteobacteria</taxon>
        <taxon>Oceanospirillales</taxon>
        <taxon>Oceanospirillaceae</taxon>
        <taxon>Oceanospirillum</taxon>
    </lineage>
</organism>
<comment type="pathway">
    <text evidence="14">Cell wall biogenesis; peptidoglycan biosynthesis.</text>
</comment>
<dbReference type="GO" id="GO:0009002">
    <property type="term" value="F:serine-type D-Ala-D-Ala carboxypeptidase activity"/>
    <property type="evidence" value="ECO:0007669"/>
    <property type="project" value="UniProtKB-UniRule"/>
</dbReference>
<dbReference type="RefSeq" id="WP_078320346.1">
    <property type="nucleotide sequence ID" value="NZ_FXTS01000007.1"/>
</dbReference>
<dbReference type="Gene3D" id="3.90.1310.10">
    <property type="entry name" value="Penicillin-binding protein 2a (Domain 2)"/>
    <property type="match status" value="1"/>
</dbReference>
<keyword evidence="7 14" id="KW-0812">Transmembrane</keyword>
<evidence type="ECO:0000259" key="15">
    <source>
        <dbReference type="Pfam" id="PF00905"/>
    </source>
</evidence>
<dbReference type="GO" id="GO:0009252">
    <property type="term" value="P:peptidoglycan biosynthetic process"/>
    <property type="evidence" value="ECO:0007669"/>
    <property type="project" value="UniProtKB-UniRule"/>
</dbReference>
<keyword evidence="11 14" id="KW-1133">Transmembrane helix</keyword>
<dbReference type="Gene3D" id="3.30.1390.30">
    <property type="entry name" value="Penicillin-binding protein 2a, domain 3"/>
    <property type="match status" value="1"/>
</dbReference>
<dbReference type="GO" id="GO:0008658">
    <property type="term" value="F:penicillin binding"/>
    <property type="evidence" value="ECO:0007669"/>
    <property type="project" value="UniProtKB-UniRule"/>
</dbReference>
<feature type="active site" description="Acyl-ester intermediate" evidence="14">
    <location>
        <position position="327"/>
    </location>
</feature>
<dbReference type="PANTHER" id="PTHR30627">
    <property type="entry name" value="PEPTIDOGLYCAN D,D-TRANSPEPTIDASE"/>
    <property type="match status" value="1"/>
</dbReference>
<dbReference type="Proteomes" id="UP000190064">
    <property type="component" value="Unassembled WGS sequence"/>
</dbReference>
<proteinExistence type="inferred from homology"/>
<evidence type="ECO:0000313" key="18">
    <source>
        <dbReference type="Proteomes" id="UP000190064"/>
    </source>
</evidence>
<dbReference type="InterPro" id="IPR050515">
    <property type="entry name" value="Beta-lactam/transpept"/>
</dbReference>
<comment type="function">
    <text evidence="14">Catalyzes cross-linking of the peptidoglycan cell wall.</text>
</comment>
<comment type="caution">
    <text evidence="17">The sequence shown here is derived from an EMBL/GenBank/DDBJ whole genome shotgun (WGS) entry which is preliminary data.</text>
</comment>
<keyword evidence="5 14" id="KW-0121">Carboxypeptidase</keyword>
<feature type="domain" description="Penicillin-binding protein transpeptidase" evidence="15">
    <location>
        <begin position="268"/>
        <end position="604"/>
    </location>
</feature>
<sequence length="626" mass="70194">MSEKRTLKNLDLEYRLFKERIFVAFAIVILLVMVLVSRMVYLQVYQYDVYSTKSDKNRMHVRAIPPTRGLIFDGKGRVLAENLPSYNLMFVREQAKDIQGVLNTLSEVLELSETQQKEIAEQTYSQRRPFHSALLLSQLTEEQIAKISVNRYRLPGVEIEAQLIRHYPYGPMTAHVLGYVSRISELDLKKVDRSQYAGTYYIGKSGIERQYEETLHGKVGVQTVETNARGRVLSILDETLPEPGKSLKLHLDADLQYAAMRALSGFRGSIVAIEPKTGGILAIASTPSFDPNLFVSGIDGKTYKELITSRDLPMFNRSIRGNYPPASTIKAFMAIAGLEEGIVTQDFTIEDPGWFQLPNDDRYYRNWKRIGHGTVDLRKAIVVSNDTYFYNLAYNLGIDRIYPFMQRFGFGLNTALDIPQASPGLMPSRDWKRTKRKSPWFPGETLSVGIGQGYWQATPLQIATSMAVLANRGKWVQPRLVKSIDSKDVAADNKESPKDIVLSDERYWDIAIEAMVDVVHSGTGTARRIGKRVDYTIAGKTGTAQVKSIKQDEVYDESKLAERHRDHAMFAGFAPAHDPKIALAVIVENAGSGSTTAAPIAQMVFDAYLKKERGLRLTDSAGGGKQ</sequence>
<reference evidence="17" key="1">
    <citation type="submission" date="2017-02" db="EMBL/GenBank/DDBJ databases">
        <title>Draft Genome Sequence of the Salt Water Bacterium Oceanospirillum linum ATCC 11336.</title>
        <authorList>
            <person name="Trachtenberg A.M."/>
            <person name="Carney J.G."/>
            <person name="Linnane J.D."/>
            <person name="Rheaume B.A."/>
            <person name="Pitts N.L."/>
            <person name="Mykles D.L."/>
            <person name="Maclea K.S."/>
        </authorList>
    </citation>
    <scope>NUCLEOTIDE SEQUENCE [LARGE SCALE GENOMIC DNA]</scope>
    <source>
        <strain evidence="17">ATCC 11336</strain>
    </source>
</reference>
<evidence type="ECO:0000256" key="14">
    <source>
        <dbReference type="HAMAP-Rule" id="MF_02081"/>
    </source>
</evidence>
<dbReference type="HAMAP" id="MF_02081">
    <property type="entry name" value="MrdA_transpept"/>
    <property type="match status" value="1"/>
</dbReference>
<dbReference type="GO" id="GO:0006508">
    <property type="term" value="P:proteolysis"/>
    <property type="evidence" value="ECO:0007669"/>
    <property type="project" value="UniProtKB-KW"/>
</dbReference>
<comment type="catalytic activity">
    <reaction evidence="14">
        <text>Preferential cleavage: (Ac)2-L-Lys-D-Ala-|-D-Ala. Also transpeptidation of peptidyl-alanyl moieties that are N-acyl substituents of D-alanine.</text>
        <dbReference type="EC" id="3.4.16.4"/>
    </reaction>
</comment>
<dbReference type="InterPro" id="IPR036138">
    <property type="entry name" value="PBP_dimer_sf"/>
</dbReference>
<dbReference type="GO" id="GO:0071972">
    <property type="term" value="F:peptidoglycan L,D-transpeptidase activity"/>
    <property type="evidence" value="ECO:0007669"/>
    <property type="project" value="TreeGrafter"/>
</dbReference>
<evidence type="ECO:0000256" key="9">
    <source>
        <dbReference type="ARBA" id="ARBA00022960"/>
    </source>
</evidence>
<evidence type="ECO:0000256" key="5">
    <source>
        <dbReference type="ARBA" id="ARBA00022645"/>
    </source>
</evidence>
<keyword evidence="10 14" id="KW-0573">Peptidoglycan synthesis</keyword>
<keyword evidence="18" id="KW-1185">Reference proteome</keyword>
<feature type="domain" description="Penicillin-binding protein dimerisation" evidence="16">
    <location>
        <begin position="64"/>
        <end position="234"/>
    </location>
</feature>
<comment type="similarity">
    <text evidence="14">Belongs to the transpeptidase family. MrdA subfamily.</text>
</comment>
<evidence type="ECO:0000256" key="4">
    <source>
        <dbReference type="ARBA" id="ARBA00022519"/>
    </source>
</evidence>
<accession>A0A1T1H9N4</accession>
<dbReference type="NCBIfam" id="TIGR03423">
    <property type="entry name" value="pbp2_mrdA"/>
    <property type="match status" value="1"/>
</dbReference>
<evidence type="ECO:0000256" key="10">
    <source>
        <dbReference type="ARBA" id="ARBA00022984"/>
    </source>
</evidence>
<keyword evidence="4 14" id="KW-0997">Cell inner membrane</keyword>
<dbReference type="InterPro" id="IPR005311">
    <property type="entry name" value="PBP_dimer"/>
</dbReference>
<dbReference type="Pfam" id="PF00905">
    <property type="entry name" value="Transpeptidase"/>
    <property type="match status" value="1"/>
</dbReference>
<evidence type="ECO:0000259" key="16">
    <source>
        <dbReference type="Pfam" id="PF03717"/>
    </source>
</evidence>
<feature type="transmembrane region" description="Helical" evidence="14">
    <location>
        <begin position="21"/>
        <end position="41"/>
    </location>
</feature>
<dbReference type="EC" id="3.4.16.4" evidence="14"/>
<evidence type="ECO:0000256" key="13">
    <source>
        <dbReference type="ARBA" id="ARBA00023316"/>
    </source>
</evidence>
<gene>
    <name evidence="14" type="primary">mrdA</name>
    <name evidence="17" type="ORF">BTA35_0213585</name>
</gene>
<dbReference type="UniPathway" id="UPA00219"/>
<protein>
    <recommendedName>
        <fullName evidence="14">Peptidoglycan D,D-transpeptidase MrdA</fullName>
        <ecNumber evidence="14">3.4.16.4</ecNumber>
    </recommendedName>
    <alternativeName>
        <fullName evidence="14">Penicillin-binding protein 2</fullName>
        <shortName evidence="14">PBP-2</shortName>
    </alternativeName>
</protein>
<dbReference type="InterPro" id="IPR001460">
    <property type="entry name" value="PCN-bd_Tpept"/>
</dbReference>
<evidence type="ECO:0000256" key="3">
    <source>
        <dbReference type="ARBA" id="ARBA00022475"/>
    </source>
</evidence>
<comment type="caution">
    <text evidence="14">Lacks conserved residue(s) required for the propagation of feature annotation.</text>
</comment>
<dbReference type="InterPro" id="IPR017790">
    <property type="entry name" value="Penicillin-binding_protein_2"/>
</dbReference>
<evidence type="ECO:0000256" key="2">
    <source>
        <dbReference type="ARBA" id="ARBA00004236"/>
    </source>
</evidence>
<dbReference type="GO" id="GO:0005886">
    <property type="term" value="C:plasma membrane"/>
    <property type="evidence" value="ECO:0007669"/>
    <property type="project" value="UniProtKB-SubCell"/>
</dbReference>
<dbReference type="InterPro" id="IPR012338">
    <property type="entry name" value="Beta-lactam/transpept-like"/>
</dbReference>
<evidence type="ECO:0000313" key="17">
    <source>
        <dbReference type="EMBL" id="OOV86525.1"/>
    </source>
</evidence>
<dbReference type="SUPFAM" id="SSF56601">
    <property type="entry name" value="beta-lactamase/transpeptidase-like"/>
    <property type="match status" value="1"/>
</dbReference>
<dbReference type="STRING" id="966.BTA35_0213585"/>
<evidence type="ECO:0000256" key="6">
    <source>
        <dbReference type="ARBA" id="ARBA00022670"/>
    </source>
</evidence>
<dbReference type="AlphaFoldDB" id="A0A1T1H9N4"/>
<evidence type="ECO:0000256" key="11">
    <source>
        <dbReference type="ARBA" id="ARBA00022989"/>
    </source>
</evidence>
<keyword evidence="12 14" id="KW-0472">Membrane</keyword>
<keyword evidence="8 14" id="KW-0378">Hydrolase</keyword>
<keyword evidence="3 14" id="KW-1003">Cell membrane</keyword>
<dbReference type="EMBL" id="MTSD02000006">
    <property type="protein sequence ID" value="OOV86525.1"/>
    <property type="molecule type" value="Genomic_DNA"/>
</dbReference>